<reference evidence="3 4" key="1">
    <citation type="submission" date="2024-04" db="EMBL/GenBank/DDBJ databases">
        <title>Phyllosticta paracitricarpa is synonymous to the EU quarantine fungus P. citricarpa based on phylogenomic analyses.</title>
        <authorList>
            <consortium name="Lawrence Berkeley National Laboratory"/>
            <person name="Van Ingen-Buijs V.A."/>
            <person name="Van Westerhoven A.C."/>
            <person name="Haridas S."/>
            <person name="Skiadas P."/>
            <person name="Martin F."/>
            <person name="Groenewald J.Z."/>
            <person name="Crous P.W."/>
            <person name="Seidl M.F."/>
        </authorList>
    </citation>
    <scope>NUCLEOTIDE SEQUENCE [LARGE SCALE GENOMIC DNA]</scope>
    <source>
        <strain evidence="3 4">CBS 122670</strain>
    </source>
</reference>
<name>A0ABR1MKG5_9PEZI</name>
<dbReference type="PANTHER" id="PTHR47843:SF5">
    <property type="entry name" value="BTB_POZ DOMAIN PROTEIN"/>
    <property type="match status" value="1"/>
</dbReference>
<evidence type="ECO:0000256" key="1">
    <source>
        <dbReference type="SAM" id="MobiDB-lite"/>
    </source>
</evidence>
<dbReference type="EMBL" id="JBBPDW010000006">
    <property type="protein sequence ID" value="KAK7551694.1"/>
    <property type="molecule type" value="Genomic_DNA"/>
</dbReference>
<protein>
    <recommendedName>
        <fullName evidence="2">BTB domain-containing protein</fullName>
    </recommendedName>
</protein>
<dbReference type="Gene3D" id="3.30.710.10">
    <property type="entry name" value="Potassium Channel Kv1.1, Chain A"/>
    <property type="match status" value="1"/>
</dbReference>
<evidence type="ECO:0000313" key="3">
    <source>
        <dbReference type="EMBL" id="KAK7551694.1"/>
    </source>
</evidence>
<dbReference type="SUPFAM" id="SSF54695">
    <property type="entry name" value="POZ domain"/>
    <property type="match status" value="1"/>
</dbReference>
<dbReference type="InterPro" id="IPR011333">
    <property type="entry name" value="SKP1/BTB/POZ_sf"/>
</dbReference>
<evidence type="ECO:0000313" key="4">
    <source>
        <dbReference type="Proteomes" id="UP001365128"/>
    </source>
</evidence>
<accession>A0ABR1MKG5</accession>
<gene>
    <name evidence="3" type="ORF">IWX46DRAFT_593194</name>
</gene>
<proteinExistence type="predicted"/>
<organism evidence="3 4">
    <name type="scientific">Phyllosticta citricarpa</name>
    <dbReference type="NCBI Taxonomy" id="55181"/>
    <lineage>
        <taxon>Eukaryota</taxon>
        <taxon>Fungi</taxon>
        <taxon>Dikarya</taxon>
        <taxon>Ascomycota</taxon>
        <taxon>Pezizomycotina</taxon>
        <taxon>Dothideomycetes</taxon>
        <taxon>Dothideomycetes incertae sedis</taxon>
        <taxon>Botryosphaeriales</taxon>
        <taxon>Phyllostictaceae</taxon>
        <taxon>Phyllosticta</taxon>
    </lineage>
</organism>
<dbReference type="InterPro" id="IPR000210">
    <property type="entry name" value="BTB/POZ_dom"/>
</dbReference>
<dbReference type="Proteomes" id="UP001365128">
    <property type="component" value="Unassembled WGS sequence"/>
</dbReference>
<sequence length="87" mass="9366">MASTSPTDGPESPDVTTATTPDLSYDFSRAFPSHGPSDLIVRTTNGEQFHVHKKVVCERSKFFDKAVNGPFKEANTGIVDVSNDPPA</sequence>
<dbReference type="CDD" id="cd18186">
    <property type="entry name" value="BTB_POZ_ZBTB_KLHL-like"/>
    <property type="match status" value="1"/>
</dbReference>
<dbReference type="PANTHER" id="PTHR47843">
    <property type="entry name" value="BTB DOMAIN-CONTAINING PROTEIN-RELATED"/>
    <property type="match status" value="1"/>
</dbReference>
<feature type="region of interest" description="Disordered" evidence="1">
    <location>
        <begin position="1"/>
        <end position="23"/>
    </location>
</feature>
<dbReference type="Pfam" id="PF00651">
    <property type="entry name" value="BTB"/>
    <property type="match status" value="1"/>
</dbReference>
<feature type="domain" description="BTB" evidence="2">
    <location>
        <begin position="37"/>
        <end position="87"/>
    </location>
</feature>
<evidence type="ECO:0000259" key="2">
    <source>
        <dbReference type="PROSITE" id="PS50097"/>
    </source>
</evidence>
<comment type="caution">
    <text evidence="3">The sequence shown here is derived from an EMBL/GenBank/DDBJ whole genome shotgun (WGS) entry which is preliminary data.</text>
</comment>
<dbReference type="PROSITE" id="PS50097">
    <property type="entry name" value="BTB"/>
    <property type="match status" value="1"/>
</dbReference>
<keyword evidence="4" id="KW-1185">Reference proteome</keyword>